<dbReference type="Proteomes" id="UP001281761">
    <property type="component" value="Unassembled WGS sequence"/>
</dbReference>
<keyword evidence="2" id="KW-1185">Reference proteome</keyword>
<comment type="caution">
    <text evidence="1">The sequence shown here is derived from an EMBL/GenBank/DDBJ whole genome shotgun (WGS) entry which is preliminary data.</text>
</comment>
<gene>
    <name evidence="1" type="ORF">BLNAU_8918</name>
</gene>
<dbReference type="EMBL" id="JARBJD010000059">
    <property type="protein sequence ID" value="KAK2956138.1"/>
    <property type="molecule type" value="Genomic_DNA"/>
</dbReference>
<evidence type="ECO:0000313" key="1">
    <source>
        <dbReference type="EMBL" id="KAK2956138.1"/>
    </source>
</evidence>
<proteinExistence type="predicted"/>
<name>A0ABQ9XXC8_9EUKA</name>
<reference evidence="1 2" key="1">
    <citation type="journal article" date="2022" name="bioRxiv">
        <title>Genomics of Preaxostyla Flagellates Illuminates Evolutionary Transitions and the Path Towards Mitochondrial Loss.</title>
        <authorList>
            <person name="Novak L.V.F."/>
            <person name="Treitli S.C."/>
            <person name="Pyrih J."/>
            <person name="Halakuc P."/>
            <person name="Pipaliya S.V."/>
            <person name="Vacek V."/>
            <person name="Brzon O."/>
            <person name="Soukal P."/>
            <person name="Eme L."/>
            <person name="Dacks J.B."/>
            <person name="Karnkowska A."/>
            <person name="Elias M."/>
            <person name="Hampl V."/>
        </authorList>
    </citation>
    <scope>NUCLEOTIDE SEQUENCE [LARGE SCALE GENOMIC DNA]</scope>
    <source>
        <strain evidence="1">NAU3</strain>
        <tissue evidence="1">Gut</tissue>
    </source>
</reference>
<accession>A0ABQ9XXC8</accession>
<evidence type="ECO:0000313" key="2">
    <source>
        <dbReference type="Proteomes" id="UP001281761"/>
    </source>
</evidence>
<protein>
    <submittedName>
        <fullName evidence="1">Uncharacterized protein</fullName>
    </submittedName>
</protein>
<sequence length="122" mass="13077">MKEFSIIQKTTYSGTMCTGSEKMDLSGGKCGLDCGVGEVVDDVVCGNEVGARTERAVQIEDPVAAQPALPHHSHLPLAASAALPEVPRFVSIITRCCSQMRFCRRWLGFCARCLGRSTRSGG</sequence>
<organism evidence="1 2">
    <name type="scientific">Blattamonas nauphoetae</name>
    <dbReference type="NCBI Taxonomy" id="2049346"/>
    <lineage>
        <taxon>Eukaryota</taxon>
        <taxon>Metamonada</taxon>
        <taxon>Preaxostyla</taxon>
        <taxon>Oxymonadida</taxon>
        <taxon>Blattamonas</taxon>
    </lineage>
</organism>